<feature type="coiled-coil region" evidence="1">
    <location>
        <begin position="105"/>
        <end position="139"/>
    </location>
</feature>
<keyword evidence="1" id="KW-0175">Coiled coil</keyword>
<feature type="region of interest" description="Disordered" evidence="2">
    <location>
        <begin position="51"/>
        <end position="91"/>
    </location>
</feature>
<evidence type="ECO:0000313" key="3">
    <source>
        <dbReference type="EMBL" id="MBO8469831.1"/>
    </source>
</evidence>
<proteinExistence type="predicted"/>
<organism evidence="3 4">
    <name type="scientific">Candidatus Ornithospirochaeta stercoravium</name>
    <dbReference type="NCBI Taxonomy" id="2840897"/>
    <lineage>
        <taxon>Bacteria</taxon>
        <taxon>Pseudomonadati</taxon>
        <taxon>Spirochaetota</taxon>
        <taxon>Spirochaetia</taxon>
        <taxon>Spirochaetales</taxon>
        <taxon>Spirochaetaceae</taxon>
        <taxon>Spirochaetaceae incertae sedis</taxon>
        <taxon>Candidatus Ornithospirochaeta</taxon>
    </lineage>
</organism>
<gene>
    <name evidence="3" type="ORF">IAA72_08620</name>
</gene>
<accession>A0A9D9NDT4</accession>
<dbReference type="AlphaFoldDB" id="A0A9D9NDT4"/>
<evidence type="ECO:0000256" key="2">
    <source>
        <dbReference type="SAM" id="MobiDB-lite"/>
    </source>
</evidence>
<evidence type="ECO:0000313" key="4">
    <source>
        <dbReference type="Proteomes" id="UP000810292"/>
    </source>
</evidence>
<dbReference type="EMBL" id="JADIMF010000145">
    <property type="protein sequence ID" value="MBO8469831.1"/>
    <property type="molecule type" value="Genomic_DNA"/>
</dbReference>
<reference evidence="3" key="1">
    <citation type="submission" date="2020-10" db="EMBL/GenBank/DDBJ databases">
        <authorList>
            <person name="Gilroy R."/>
        </authorList>
    </citation>
    <scope>NUCLEOTIDE SEQUENCE</scope>
    <source>
        <strain evidence="3">14700</strain>
    </source>
</reference>
<dbReference type="Proteomes" id="UP000810292">
    <property type="component" value="Unassembled WGS sequence"/>
</dbReference>
<evidence type="ECO:0000256" key="1">
    <source>
        <dbReference type="SAM" id="Coils"/>
    </source>
</evidence>
<name>A0A9D9NDT4_9SPIO</name>
<reference evidence="3" key="2">
    <citation type="journal article" date="2021" name="PeerJ">
        <title>Extensive microbial diversity within the chicken gut microbiome revealed by metagenomics and culture.</title>
        <authorList>
            <person name="Gilroy R."/>
            <person name="Ravi A."/>
            <person name="Getino M."/>
            <person name="Pursley I."/>
            <person name="Horton D.L."/>
            <person name="Alikhan N.F."/>
            <person name="Baker D."/>
            <person name="Gharbi K."/>
            <person name="Hall N."/>
            <person name="Watson M."/>
            <person name="Adriaenssens E.M."/>
            <person name="Foster-Nyarko E."/>
            <person name="Jarju S."/>
            <person name="Secka A."/>
            <person name="Antonio M."/>
            <person name="Oren A."/>
            <person name="Chaudhuri R.R."/>
            <person name="La Ragione R."/>
            <person name="Hildebrand F."/>
            <person name="Pallen M.J."/>
        </authorList>
    </citation>
    <scope>NUCLEOTIDE SEQUENCE</scope>
    <source>
        <strain evidence="3">14700</strain>
    </source>
</reference>
<feature type="compositionally biased region" description="Polar residues" evidence="2">
    <location>
        <begin position="63"/>
        <end position="85"/>
    </location>
</feature>
<comment type="caution">
    <text evidence="3">The sequence shown here is derived from an EMBL/GenBank/DDBJ whole genome shotgun (WGS) entry which is preliminary data.</text>
</comment>
<protein>
    <submittedName>
        <fullName evidence="3">Uncharacterized protein</fullName>
    </submittedName>
</protein>
<sequence>MIRKDSGRGSRRLCRVLLAGFFVLFLALLPLGAWPIQQAEKTEEKIEIEIPTDTMEEQIPEEASQSTPSGTASRDISTEQLSSLSKAEEGKRLNGDEATELYLAIVEARDEVKTARAAAEAKDAEIADLKSRLGAAEEETGTKAYLMLDGIVGFESGIPQFGAGVTVGTRIGNSLMVELGADYMIGGLNGYNQFDIDNFQFRCGVGWMF</sequence>